<keyword evidence="4" id="KW-0597">Phosphoprotein</keyword>
<dbReference type="InterPro" id="IPR036890">
    <property type="entry name" value="HATPase_C_sf"/>
</dbReference>
<dbReference type="OrthoDB" id="9808408at2"/>
<keyword evidence="5" id="KW-0808">Transferase</keyword>
<comment type="subcellular location">
    <subcellularLocation>
        <location evidence="2">Cell membrane</location>
    </subcellularLocation>
</comment>
<dbReference type="Gene3D" id="3.30.450.20">
    <property type="entry name" value="PAS domain"/>
    <property type="match status" value="1"/>
</dbReference>
<dbReference type="InterPro" id="IPR004358">
    <property type="entry name" value="Sig_transdc_His_kin-like_C"/>
</dbReference>
<evidence type="ECO:0000259" key="9">
    <source>
        <dbReference type="PROSITE" id="PS50109"/>
    </source>
</evidence>
<dbReference type="InterPro" id="IPR013656">
    <property type="entry name" value="PAS_4"/>
</dbReference>
<dbReference type="EMBL" id="PTJD01000012">
    <property type="protein sequence ID" value="PPK92888.1"/>
    <property type="molecule type" value="Genomic_DNA"/>
</dbReference>
<dbReference type="SUPFAM" id="SSF55785">
    <property type="entry name" value="PYP-like sensor domain (PAS domain)"/>
    <property type="match status" value="1"/>
</dbReference>
<dbReference type="SUPFAM" id="SSF47384">
    <property type="entry name" value="Homodimeric domain of signal transducing histidine kinase"/>
    <property type="match status" value="1"/>
</dbReference>
<evidence type="ECO:0000256" key="4">
    <source>
        <dbReference type="ARBA" id="ARBA00022553"/>
    </source>
</evidence>
<dbReference type="RefSeq" id="WP_146099587.1">
    <property type="nucleotide sequence ID" value="NZ_PTJD01000012.1"/>
</dbReference>
<dbReference type="EC" id="2.7.13.3" evidence="3"/>
<comment type="catalytic activity">
    <reaction evidence="1">
        <text>ATP + protein L-histidine = ADP + protein N-phospho-L-histidine.</text>
        <dbReference type="EC" id="2.7.13.3"/>
    </reaction>
</comment>
<evidence type="ECO:0000256" key="8">
    <source>
        <dbReference type="SAM" id="Coils"/>
    </source>
</evidence>
<dbReference type="GO" id="GO:0005886">
    <property type="term" value="C:plasma membrane"/>
    <property type="evidence" value="ECO:0007669"/>
    <property type="project" value="UniProtKB-SubCell"/>
</dbReference>
<keyword evidence="6" id="KW-0418">Kinase</keyword>
<keyword evidence="11" id="KW-1185">Reference proteome</keyword>
<dbReference type="GO" id="GO:0000155">
    <property type="term" value="F:phosphorelay sensor kinase activity"/>
    <property type="evidence" value="ECO:0007669"/>
    <property type="project" value="InterPro"/>
</dbReference>
<dbReference type="InterPro" id="IPR005467">
    <property type="entry name" value="His_kinase_dom"/>
</dbReference>
<name>A0A2S6IF99_9ACTN</name>
<dbReference type="PROSITE" id="PS50109">
    <property type="entry name" value="HIS_KIN"/>
    <property type="match status" value="1"/>
</dbReference>
<comment type="caution">
    <text evidence="10">The sequence shown here is derived from an EMBL/GenBank/DDBJ whole genome shotgun (WGS) entry which is preliminary data.</text>
</comment>
<feature type="coiled-coil region" evidence="8">
    <location>
        <begin position="43"/>
        <end position="70"/>
    </location>
</feature>
<dbReference type="Gene3D" id="3.30.565.10">
    <property type="entry name" value="Histidine kinase-like ATPase, C-terminal domain"/>
    <property type="match status" value="1"/>
</dbReference>
<evidence type="ECO:0000256" key="5">
    <source>
        <dbReference type="ARBA" id="ARBA00022679"/>
    </source>
</evidence>
<evidence type="ECO:0000313" key="11">
    <source>
        <dbReference type="Proteomes" id="UP000239485"/>
    </source>
</evidence>
<evidence type="ECO:0000256" key="7">
    <source>
        <dbReference type="ARBA" id="ARBA00023012"/>
    </source>
</evidence>
<sequence length="444" mass="47362">MSARKAAGPAARREPALPGPVAAVRPVAVEGPGPLEVALGEALAEALAERDAARAELAAAESRRALLEAAVESLDVGVLVAGPDGRIALVNRTARRWHGTEADAPDAAVPAPERCHVYEVDGVTRLSARRSPLHRALHDGEVSGQEVVIAPPDAPTTTVVCSGRALTGPDGTVLGAAVTLTDVTVDRAREEALRAAHDRLSERGEELDETVRELTRSNADLEEFAAVASHDLSSPLRAVAGYLELLGEVHGHSLDERANEWIDAALRGTLRMQELITALLAHAHAGASEHPRELTEVREVLDQAVLDLRGRLRGTGARVVSDGLPQVHCNPVLLQQLLRHLIGNALDHRSPQHPCRIKVSAELSEDRWVFSVADNGMGIPPGERERLFSLSAMLEQAARTGQGIGLATCQRIVERHGGRIWAEDGASGGTVIRFTIPQRQPGRN</sequence>
<dbReference type="Pfam" id="PF02518">
    <property type="entry name" value="HATPase_c"/>
    <property type="match status" value="1"/>
</dbReference>
<keyword evidence="7" id="KW-0902">Two-component regulatory system</keyword>
<dbReference type="CDD" id="cd00082">
    <property type="entry name" value="HisKA"/>
    <property type="match status" value="1"/>
</dbReference>
<dbReference type="SMART" id="SM00387">
    <property type="entry name" value="HATPase_c"/>
    <property type="match status" value="1"/>
</dbReference>
<protein>
    <recommendedName>
        <fullName evidence="3">histidine kinase</fullName>
        <ecNumber evidence="3">2.7.13.3</ecNumber>
    </recommendedName>
</protein>
<dbReference type="AlphaFoldDB" id="A0A2S6IF99"/>
<dbReference type="PANTHER" id="PTHR43304">
    <property type="entry name" value="PHYTOCHROME-LIKE PROTEIN CPH1"/>
    <property type="match status" value="1"/>
</dbReference>
<dbReference type="InterPro" id="IPR036097">
    <property type="entry name" value="HisK_dim/P_sf"/>
</dbReference>
<dbReference type="InterPro" id="IPR052162">
    <property type="entry name" value="Sensor_kinase/Photoreceptor"/>
</dbReference>
<evidence type="ECO:0000256" key="6">
    <source>
        <dbReference type="ARBA" id="ARBA00022777"/>
    </source>
</evidence>
<dbReference type="InterPro" id="IPR003594">
    <property type="entry name" value="HATPase_dom"/>
</dbReference>
<evidence type="ECO:0000256" key="3">
    <source>
        <dbReference type="ARBA" id="ARBA00012438"/>
    </source>
</evidence>
<dbReference type="InterPro" id="IPR035965">
    <property type="entry name" value="PAS-like_dom_sf"/>
</dbReference>
<evidence type="ECO:0000313" key="10">
    <source>
        <dbReference type="EMBL" id="PPK92888.1"/>
    </source>
</evidence>
<feature type="domain" description="Histidine kinase" evidence="9">
    <location>
        <begin position="227"/>
        <end position="440"/>
    </location>
</feature>
<evidence type="ECO:0000256" key="2">
    <source>
        <dbReference type="ARBA" id="ARBA00004236"/>
    </source>
</evidence>
<gene>
    <name evidence="10" type="ORF">CLV92_11261</name>
</gene>
<proteinExistence type="predicted"/>
<dbReference type="Proteomes" id="UP000239485">
    <property type="component" value="Unassembled WGS sequence"/>
</dbReference>
<keyword evidence="8" id="KW-0175">Coiled coil</keyword>
<accession>A0A2S6IF99</accession>
<dbReference type="InterPro" id="IPR003661">
    <property type="entry name" value="HisK_dim/P_dom"/>
</dbReference>
<reference evidence="10 11" key="1">
    <citation type="submission" date="2018-02" db="EMBL/GenBank/DDBJ databases">
        <title>Genomic Encyclopedia of Archaeal and Bacterial Type Strains, Phase II (KMG-II): from individual species to whole genera.</title>
        <authorList>
            <person name="Goeker M."/>
        </authorList>
    </citation>
    <scope>NUCLEOTIDE SEQUENCE [LARGE SCALE GENOMIC DNA]</scope>
    <source>
        <strain evidence="10 11">DSM 22857</strain>
    </source>
</reference>
<dbReference type="SUPFAM" id="SSF55874">
    <property type="entry name" value="ATPase domain of HSP90 chaperone/DNA topoisomerase II/histidine kinase"/>
    <property type="match status" value="1"/>
</dbReference>
<dbReference type="Pfam" id="PF00512">
    <property type="entry name" value="HisKA"/>
    <property type="match status" value="1"/>
</dbReference>
<dbReference type="PANTHER" id="PTHR43304:SF1">
    <property type="entry name" value="PAC DOMAIN-CONTAINING PROTEIN"/>
    <property type="match status" value="1"/>
</dbReference>
<dbReference type="Pfam" id="PF08448">
    <property type="entry name" value="PAS_4"/>
    <property type="match status" value="1"/>
</dbReference>
<dbReference type="Gene3D" id="1.10.287.130">
    <property type="match status" value="1"/>
</dbReference>
<dbReference type="SMART" id="SM00388">
    <property type="entry name" value="HisKA"/>
    <property type="match status" value="1"/>
</dbReference>
<dbReference type="PRINTS" id="PR00344">
    <property type="entry name" value="BCTRLSENSOR"/>
</dbReference>
<organism evidence="10 11">
    <name type="scientific">Kineococcus xinjiangensis</name>
    <dbReference type="NCBI Taxonomy" id="512762"/>
    <lineage>
        <taxon>Bacteria</taxon>
        <taxon>Bacillati</taxon>
        <taxon>Actinomycetota</taxon>
        <taxon>Actinomycetes</taxon>
        <taxon>Kineosporiales</taxon>
        <taxon>Kineosporiaceae</taxon>
        <taxon>Kineococcus</taxon>
    </lineage>
</organism>
<evidence type="ECO:0000256" key="1">
    <source>
        <dbReference type="ARBA" id="ARBA00000085"/>
    </source>
</evidence>